<name>A0ABY7H108_9BACT</name>
<sequence length="242" mass="27867">MRRDVIVVDDFYADPAAVVRHARGLEYVYPYAQPGTDREGCPRTWFASRYRSANECPFKSSAALISRLQALTGELVDVAAWRMEFPIDENGYPRSDHRLVHPKSAWWNCCFHLKLDVKQELGGGVHSHTDHDSWNPVGLDGWAGLVYLNPAPPTNQGGLRTWDNRDPARQFEWMTSKHNWQLRDTFANVYNRLILHRGRVPHSGSNGWGDSFENGRFFQTFFFRTLGQRELPSLDLEELNFG</sequence>
<proteinExistence type="predicted"/>
<dbReference type="EMBL" id="CP114040">
    <property type="protein sequence ID" value="WAS92936.1"/>
    <property type="molecule type" value="Genomic_DNA"/>
</dbReference>
<evidence type="ECO:0000313" key="1">
    <source>
        <dbReference type="EMBL" id="WAS92936.1"/>
    </source>
</evidence>
<evidence type="ECO:0000313" key="2">
    <source>
        <dbReference type="Proteomes" id="UP001164459"/>
    </source>
</evidence>
<reference evidence="1" key="1">
    <citation type="submission" date="2022-11" db="EMBL/GenBank/DDBJ databases">
        <title>Minimal conservation of predation-associated metabolite biosynthetic gene clusters underscores biosynthetic potential of Myxococcota including descriptions for ten novel species: Archangium lansinium sp. nov., Myxococcus landrumus sp. nov., Nannocystis bai.</title>
        <authorList>
            <person name="Ahearne A."/>
            <person name="Stevens C."/>
            <person name="Dowd S."/>
        </authorList>
    </citation>
    <scope>NUCLEOTIDE SEQUENCE</scope>
    <source>
        <strain evidence="1">Fl3</strain>
    </source>
</reference>
<organism evidence="1 2">
    <name type="scientific">Nannocystis punicea</name>
    <dbReference type="NCBI Taxonomy" id="2995304"/>
    <lineage>
        <taxon>Bacteria</taxon>
        <taxon>Pseudomonadati</taxon>
        <taxon>Myxococcota</taxon>
        <taxon>Polyangia</taxon>
        <taxon>Nannocystales</taxon>
        <taxon>Nannocystaceae</taxon>
        <taxon>Nannocystis</taxon>
    </lineage>
</organism>
<dbReference type="Proteomes" id="UP001164459">
    <property type="component" value="Chromosome"/>
</dbReference>
<gene>
    <name evidence="1" type="ORF">O0S08_42745</name>
</gene>
<keyword evidence="2" id="KW-1185">Reference proteome</keyword>
<dbReference type="RefSeq" id="WP_269035291.1">
    <property type="nucleotide sequence ID" value="NZ_CP114040.1"/>
</dbReference>
<protein>
    <submittedName>
        <fullName evidence="1">Uncharacterized protein</fullName>
    </submittedName>
</protein>
<accession>A0ABY7H108</accession>